<keyword evidence="2" id="KW-1185">Reference proteome</keyword>
<evidence type="ECO:0000313" key="1">
    <source>
        <dbReference type="EMBL" id="AOZ06887.1"/>
    </source>
</evidence>
<proteinExistence type="predicted"/>
<dbReference type="Proteomes" id="UP000177515">
    <property type="component" value="Chromosome 1"/>
</dbReference>
<sequence length="215" mass="22392">MSIMRWMGAQRWPMSAARARERIEVAALELPEGERRWLRDRLVCQDLADALAAQGAALLGRVDHEPVHGCCVAQIAGGAPMRLHVAVLGDAIGSGNGSGGRIGRVGPAAWLEAVDAALASVDAQAAAEAAGLGGTPYAVCAVLLAEPAMPVAPDVLGALPVVEWFGFGPYRCLRAAYVLASNPARPSGWQALRVGIETGQAGWRGETVLGRRRGA</sequence>
<accession>A0ABN4TI30</accession>
<reference evidence="1 2" key="1">
    <citation type="submission" date="2016-10" db="EMBL/GenBank/DDBJ databases">
        <title>Complete genome sequences of three Cupriavidus strains isolated from various Malaysian environments.</title>
        <authorList>
            <person name="Abdullah A.A.-A."/>
            <person name="Shafie N.A.H."/>
            <person name="Lau N.S."/>
        </authorList>
    </citation>
    <scope>NUCLEOTIDE SEQUENCE [LARGE SCALE GENOMIC DNA]</scope>
    <source>
        <strain evidence="1 2">USMAA1020</strain>
    </source>
</reference>
<protein>
    <submittedName>
        <fullName evidence="1">Uncharacterized protein</fullName>
    </submittedName>
</protein>
<organism evidence="1 2">
    <name type="scientific">Cupriavidus malaysiensis</name>
    <dbReference type="NCBI Taxonomy" id="367825"/>
    <lineage>
        <taxon>Bacteria</taxon>
        <taxon>Pseudomonadati</taxon>
        <taxon>Pseudomonadota</taxon>
        <taxon>Betaproteobacteria</taxon>
        <taxon>Burkholderiales</taxon>
        <taxon>Burkholderiaceae</taxon>
        <taxon>Cupriavidus</taxon>
    </lineage>
</organism>
<dbReference type="EMBL" id="CP017754">
    <property type="protein sequence ID" value="AOZ06887.1"/>
    <property type="molecule type" value="Genomic_DNA"/>
</dbReference>
<evidence type="ECO:0000313" key="2">
    <source>
        <dbReference type="Proteomes" id="UP000177515"/>
    </source>
</evidence>
<name>A0ABN4TI30_9BURK</name>
<gene>
    <name evidence="1" type="ORF">BKK80_14445</name>
</gene>